<proteinExistence type="predicted"/>
<feature type="transmembrane region" description="Helical" evidence="1">
    <location>
        <begin position="118"/>
        <end position="137"/>
    </location>
</feature>
<keyword evidence="3" id="KW-1185">Reference proteome</keyword>
<keyword evidence="1" id="KW-0812">Transmembrane</keyword>
<accession>A0A392MHW8</accession>
<gene>
    <name evidence="2" type="ORF">A2U01_0007772</name>
</gene>
<dbReference type="AlphaFoldDB" id="A0A392MHW8"/>
<dbReference type="Proteomes" id="UP000265520">
    <property type="component" value="Unassembled WGS sequence"/>
</dbReference>
<sequence>MSGFRPPHHPRPDLKGWWSFGASPGFRFGSTGNTTVAVVVVESLGFGSSPFWSHSGVAGGWVGWVCEVSSPLAHSSSGLGFSFQISLVLFGSYQHLWLAVFCRGQSPFLCSLCHRQSGYGAGFVTVDVWVFWAVFIRELMVGYVLRRSCAIYSVDCCAVLLISFGNDGVAYAVFFLNDGGLGSLWIHIAVVVVARILVHRWLWLWHYLVGFASVSSLTLSQLSFVSIRQFVVV</sequence>
<evidence type="ECO:0000313" key="3">
    <source>
        <dbReference type="Proteomes" id="UP000265520"/>
    </source>
</evidence>
<dbReference type="EMBL" id="LXQA010011172">
    <property type="protein sequence ID" value="MCH86911.1"/>
    <property type="molecule type" value="Genomic_DNA"/>
</dbReference>
<organism evidence="2 3">
    <name type="scientific">Trifolium medium</name>
    <dbReference type="NCBI Taxonomy" id="97028"/>
    <lineage>
        <taxon>Eukaryota</taxon>
        <taxon>Viridiplantae</taxon>
        <taxon>Streptophyta</taxon>
        <taxon>Embryophyta</taxon>
        <taxon>Tracheophyta</taxon>
        <taxon>Spermatophyta</taxon>
        <taxon>Magnoliopsida</taxon>
        <taxon>eudicotyledons</taxon>
        <taxon>Gunneridae</taxon>
        <taxon>Pentapetalae</taxon>
        <taxon>rosids</taxon>
        <taxon>fabids</taxon>
        <taxon>Fabales</taxon>
        <taxon>Fabaceae</taxon>
        <taxon>Papilionoideae</taxon>
        <taxon>50 kb inversion clade</taxon>
        <taxon>NPAAA clade</taxon>
        <taxon>Hologalegina</taxon>
        <taxon>IRL clade</taxon>
        <taxon>Trifolieae</taxon>
        <taxon>Trifolium</taxon>
    </lineage>
</organism>
<name>A0A392MHW8_9FABA</name>
<feature type="transmembrane region" description="Helical" evidence="1">
    <location>
        <begin position="149"/>
        <end position="174"/>
    </location>
</feature>
<feature type="transmembrane region" description="Helical" evidence="1">
    <location>
        <begin position="180"/>
        <end position="198"/>
    </location>
</feature>
<reference evidence="2 3" key="1">
    <citation type="journal article" date="2018" name="Front. Plant Sci.">
        <title>Red Clover (Trifolium pratense) and Zigzag Clover (T. medium) - A Picture of Genomic Similarities and Differences.</title>
        <authorList>
            <person name="Dluhosova J."/>
            <person name="Istvanek J."/>
            <person name="Nedelnik J."/>
            <person name="Repkova J."/>
        </authorList>
    </citation>
    <scope>NUCLEOTIDE SEQUENCE [LARGE SCALE GENOMIC DNA]</scope>
    <source>
        <strain evidence="3">cv. 10/8</strain>
        <tissue evidence="2">Leaf</tissue>
    </source>
</reference>
<protein>
    <submittedName>
        <fullName evidence="2">Uncharacterized protein</fullName>
    </submittedName>
</protein>
<comment type="caution">
    <text evidence="2">The sequence shown here is derived from an EMBL/GenBank/DDBJ whole genome shotgun (WGS) entry which is preliminary data.</text>
</comment>
<keyword evidence="1" id="KW-0472">Membrane</keyword>
<evidence type="ECO:0000313" key="2">
    <source>
        <dbReference type="EMBL" id="MCH86911.1"/>
    </source>
</evidence>
<keyword evidence="1" id="KW-1133">Transmembrane helix</keyword>
<evidence type="ECO:0000256" key="1">
    <source>
        <dbReference type="SAM" id="Phobius"/>
    </source>
</evidence>
<feature type="transmembrane region" description="Helical" evidence="1">
    <location>
        <begin position="205"/>
        <end position="227"/>
    </location>
</feature>